<keyword evidence="1" id="KW-0378">Hydrolase</keyword>
<dbReference type="RefSeq" id="WP_219539744.1">
    <property type="nucleotide sequence ID" value="NZ_JAHKRM010000073.1"/>
</dbReference>
<organism evidence="1 2">
    <name type="scientific">Nonomuraea guangzhouensis</name>
    <dbReference type="NCBI Taxonomy" id="1291555"/>
    <lineage>
        <taxon>Bacteria</taxon>
        <taxon>Bacillati</taxon>
        <taxon>Actinomycetota</taxon>
        <taxon>Actinomycetes</taxon>
        <taxon>Streptosporangiales</taxon>
        <taxon>Streptosporangiaceae</taxon>
        <taxon>Nonomuraea</taxon>
    </lineage>
</organism>
<accession>A0ABW4GNK9</accession>
<dbReference type="PIRSF" id="PIRSF028846">
    <property type="entry name" value="UCP028846"/>
    <property type="match status" value="1"/>
</dbReference>
<dbReference type="InterPro" id="IPR008313">
    <property type="entry name" value="GH125"/>
</dbReference>
<dbReference type="PANTHER" id="PTHR31047">
    <property type="entry name" value="MEIOTICALLY UP-REGULATED GENE 157 PROTEIN"/>
    <property type="match status" value="1"/>
</dbReference>
<evidence type="ECO:0000313" key="2">
    <source>
        <dbReference type="Proteomes" id="UP001597097"/>
    </source>
</evidence>
<dbReference type="Pfam" id="PF06824">
    <property type="entry name" value="Glyco_hydro_125"/>
    <property type="match status" value="1"/>
</dbReference>
<comment type="caution">
    <text evidence="1">The sequence shown here is derived from an EMBL/GenBank/DDBJ whole genome shotgun (WGS) entry which is preliminary data.</text>
</comment>
<protein>
    <submittedName>
        <fullName evidence="1">Glycoside hydrolase family 125 protein</fullName>
    </submittedName>
</protein>
<dbReference type="EMBL" id="JBHUCM010000043">
    <property type="protein sequence ID" value="MFD1544317.1"/>
    <property type="molecule type" value="Genomic_DNA"/>
</dbReference>
<keyword evidence="2" id="KW-1185">Reference proteome</keyword>
<dbReference type="PANTHER" id="PTHR31047:SF0">
    <property type="entry name" value="MEIOTICALLY UP-REGULATED GENE 157 PROTEIN"/>
    <property type="match status" value="1"/>
</dbReference>
<sequence length="428" mass="47302">MAVPSRLTSPALHRAATRVEDDLASGAPDVARMFRQCLLNTMDSTVSTLPDGTTFVITGDIPAMWLRDSAAQVEPYIRFAADDESVRTMIRGVIRRQAMYIGIDPYANAFNEGPNGNGHQGDLTAMSPWVWERKWELDSLCYPIRLCKRYWDATADRSVFDDTVHQALRIAVATMRAEQRHEASPYSFVRPDAEAASDTLPFEGRGTPSRYTGMVWSGFRPSDDACAYGYLIPANMFAVVVLGHVEEFAEHIYGDAALAEQAASLRAEIDRGIQAHARLEHPVHGTIYAYETDGLGHHNLMDDANVPSLLSIPYLGYRPATDPVYRNTRAFVLSPDNPHYAVGRRASGVGSPHTPPGQVWPMSLIMQGLTATDTAEQWDVLATLADTTAGTGYMHESFDPDDPSRFTRPWFGWANSLFAELVMKVALS</sequence>
<reference evidence="2" key="1">
    <citation type="journal article" date="2019" name="Int. J. Syst. Evol. Microbiol.">
        <title>The Global Catalogue of Microorganisms (GCM) 10K type strain sequencing project: providing services to taxonomists for standard genome sequencing and annotation.</title>
        <authorList>
            <consortium name="The Broad Institute Genomics Platform"/>
            <consortium name="The Broad Institute Genome Sequencing Center for Infectious Disease"/>
            <person name="Wu L."/>
            <person name="Ma J."/>
        </authorList>
    </citation>
    <scope>NUCLEOTIDE SEQUENCE [LARGE SCALE GENOMIC DNA]</scope>
    <source>
        <strain evidence="2">CGMCC 1.15399</strain>
    </source>
</reference>
<dbReference type="SMART" id="SM01149">
    <property type="entry name" value="DUF1237"/>
    <property type="match status" value="1"/>
</dbReference>
<proteinExistence type="predicted"/>
<name>A0ABW4GNK9_9ACTN</name>
<evidence type="ECO:0000313" key="1">
    <source>
        <dbReference type="EMBL" id="MFD1544317.1"/>
    </source>
</evidence>
<dbReference type="GO" id="GO:0016787">
    <property type="term" value="F:hydrolase activity"/>
    <property type="evidence" value="ECO:0007669"/>
    <property type="project" value="UniProtKB-KW"/>
</dbReference>
<gene>
    <name evidence="1" type="ORF">ACFSJ0_45250</name>
</gene>
<dbReference type="Proteomes" id="UP001597097">
    <property type="component" value="Unassembled WGS sequence"/>
</dbReference>